<dbReference type="SUPFAM" id="SSF55874">
    <property type="entry name" value="ATPase domain of HSP90 chaperone/DNA topoisomerase II/histidine kinase"/>
    <property type="match status" value="1"/>
</dbReference>
<dbReference type="Gene3D" id="3.30.565.10">
    <property type="entry name" value="Histidine kinase-like ATPase, C-terminal domain"/>
    <property type="match status" value="1"/>
</dbReference>
<dbReference type="Pfam" id="PF12833">
    <property type="entry name" value="HTH_18"/>
    <property type="match status" value="1"/>
</dbReference>
<proteinExistence type="predicted"/>
<dbReference type="SUPFAM" id="SSF101898">
    <property type="entry name" value="NHL repeat"/>
    <property type="match status" value="1"/>
</dbReference>
<keyword evidence="4" id="KW-0805">Transcription regulation</keyword>
<comment type="catalytic activity">
    <reaction evidence="1">
        <text>ATP + protein L-histidine = ADP + protein N-phospho-L-histidine.</text>
        <dbReference type="EC" id="2.7.13.3"/>
    </reaction>
</comment>
<feature type="signal peptide" evidence="9">
    <location>
        <begin position="1"/>
        <end position="25"/>
    </location>
</feature>
<keyword evidence="3 7" id="KW-0597">Phosphoprotein</keyword>
<dbReference type="InterPro" id="IPR018062">
    <property type="entry name" value="HTH_AraC-typ_CS"/>
</dbReference>
<organism evidence="13 14">
    <name type="scientific">Sphingobacterium humi</name>
    <dbReference type="NCBI Taxonomy" id="1796905"/>
    <lineage>
        <taxon>Bacteria</taxon>
        <taxon>Pseudomonadati</taxon>
        <taxon>Bacteroidota</taxon>
        <taxon>Sphingobacteriia</taxon>
        <taxon>Sphingobacteriales</taxon>
        <taxon>Sphingobacteriaceae</taxon>
        <taxon>Sphingobacterium</taxon>
    </lineage>
</organism>
<evidence type="ECO:0000259" key="11">
    <source>
        <dbReference type="PROSITE" id="PS50109"/>
    </source>
</evidence>
<dbReference type="EC" id="2.7.13.3" evidence="2"/>
<feature type="domain" description="Response regulatory" evidence="12">
    <location>
        <begin position="986"/>
        <end position="1101"/>
    </location>
</feature>
<dbReference type="SMART" id="SM00387">
    <property type="entry name" value="HATPase_c"/>
    <property type="match status" value="1"/>
</dbReference>
<dbReference type="PROSITE" id="PS50110">
    <property type="entry name" value="RESPONSE_REGULATORY"/>
    <property type="match status" value="1"/>
</dbReference>
<evidence type="ECO:0000256" key="2">
    <source>
        <dbReference type="ARBA" id="ARBA00012438"/>
    </source>
</evidence>
<dbReference type="PANTHER" id="PTHR43547">
    <property type="entry name" value="TWO-COMPONENT HISTIDINE KINASE"/>
    <property type="match status" value="1"/>
</dbReference>
<evidence type="ECO:0000256" key="7">
    <source>
        <dbReference type="PROSITE-ProRule" id="PRU00169"/>
    </source>
</evidence>
<dbReference type="InterPro" id="IPR013783">
    <property type="entry name" value="Ig-like_fold"/>
</dbReference>
<dbReference type="SMART" id="SM00448">
    <property type="entry name" value="REC"/>
    <property type="match status" value="1"/>
</dbReference>
<dbReference type="Pfam" id="PF00512">
    <property type="entry name" value="HisKA"/>
    <property type="match status" value="1"/>
</dbReference>
<dbReference type="GO" id="GO:0000155">
    <property type="term" value="F:phosphorelay sensor kinase activity"/>
    <property type="evidence" value="ECO:0007669"/>
    <property type="project" value="InterPro"/>
</dbReference>
<evidence type="ECO:0000259" key="10">
    <source>
        <dbReference type="PROSITE" id="PS01124"/>
    </source>
</evidence>
<evidence type="ECO:0000313" key="13">
    <source>
        <dbReference type="EMBL" id="MVZ60604.1"/>
    </source>
</evidence>
<dbReference type="Gene3D" id="3.40.50.2300">
    <property type="match status" value="1"/>
</dbReference>
<comment type="caution">
    <text evidence="13">The sequence shown here is derived from an EMBL/GenBank/DDBJ whole genome shotgun (WGS) entry which is preliminary data.</text>
</comment>
<dbReference type="InterPro" id="IPR036890">
    <property type="entry name" value="HATPase_C_sf"/>
</dbReference>
<dbReference type="SUPFAM" id="SSF46689">
    <property type="entry name" value="Homeodomain-like"/>
    <property type="match status" value="1"/>
</dbReference>
<dbReference type="PROSITE" id="PS50109">
    <property type="entry name" value="HIS_KIN"/>
    <property type="match status" value="1"/>
</dbReference>
<dbReference type="PROSITE" id="PS00041">
    <property type="entry name" value="HTH_ARAC_FAMILY_1"/>
    <property type="match status" value="1"/>
</dbReference>
<dbReference type="InterPro" id="IPR036097">
    <property type="entry name" value="HisK_dim/P_sf"/>
</dbReference>
<sequence length="1243" mass="142848">MRHFKRIVLFIFLLVLATFRFPAQAQFLPLKFDHITSENGLPHNTIHGIAKDKYGFMWFGTWSGLCRYDGYEIKIYRYDAKDPKSIANNRIHNLLVDSHGDLWIASFNDQVLSKYNYLTDDFTRVPYAQCPEELVGRINRSDHRYRVKFQYGQTQWNLDNARTAVVETFLPTGAQKIYTEDPKNPWSINDAYISDVYLDDQHVLWLGSYSHGINRSYLDATPFHDLIYYPESKNSLADNTIRSLCEDLDGNLWVGTRSKGITLVRKDGNFQQFFKENQSGETVQSNYIKRVFADSYGYVWIGSGSGLDRYDPHSKRIETIDHPFLKSTGVYGLMEDKEHNIWLATWKGLGKWNRKNNHYRFYELKEFLEEPHLWTLMQDKAGNIWVASEGNGIFILKEKADGKLQILSHLQHQEKEVNTLSDNRVYSLFEDKDGMVWIGTGNGLDIYNPRNKQVKSLSNLSNLWPKGTIAGISQDHKGYIWVSHKQGLSRIDKNNMLIRTFSETDGLLSNDFVEGAIYHSKLEPRIYLGSNYGVCHFSPDSVRTNRQAPKVLFTDLHILNELVNVNDTINNRVVLSKPLYLTEELTLTHADKSISISFAALHFANPTGNKYAYMLEGFDADWIYTDANRREVNYSNLSPGSYSLKVKASNSDGVWTVNPTVLRIEVLPPWWASGWAYLFYALAGLALLYIFNYYSTRFTRLKSKLAYEAILHEKEIELQENKLKFFTNISHEIKTPLTLILSPIQQLKAWAQGNPKSEEQLAMMENNGDRLLRTVNQLLDFRRLESGQEKVKMEETDLLQLIQRVIDSFRLAAKQKEIQLKFIAPKEPIYLLLDYDKLEKVLYNLLSNALKFTTANGLIKVRLKAFAEHVEIDVLNDGPSIEQEDLDLIFEPFTQGKSKVAGGTGLGLTYSRHLIQLLGGQLFVRSRSHASHMHLTVFRISLPKQALEKASIAEVKSSPERQALHENIEVQTLGYSHELPLSRKCSILLVEDNVEMNNYLADFFRSDYVVLQAFDGEEGLEVARDKMPDLIISDVMMPKIDGLNFTQQIKSDALLRHIPVLLLTARSLLDQEMQGLAIGADDYLVKPFQLPILALKVKNQLLLRLHQQEQFQQKLAIEPSQLDVQSADDLLLQKVFLYIEEHMSDSDLKIDHICQSVGLSRAQLYRKMNALTGMSMADMIKEFRLKRAQQLLKDQKLMVSEVGYLVGYSDPEYFRKSFKAMFGYSPSEFAKKHAAQHNNKSSE</sequence>
<evidence type="ECO:0000259" key="12">
    <source>
        <dbReference type="PROSITE" id="PS50110"/>
    </source>
</evidence>
<dbReference type="InterPro" id="IPR011123">
    <property type="entry name" value="Y_Y_Y"/>
</dbReference>
<dbReference type="InterPro" id="IPR003594">
    <property type="entry name" value="HATPase_dom"/>
</dbReference>
<dbReference type="Gene3D" id="1.10.287.130">
    <property type="match status" value="1"/>
</dbReference>
<evidence type="ECO:0000256" key="8">
    <source>
        <dbReference type="SAM" id="Phobius"/>
    </source>
</evidence>
<dbReference type="SMART" id="SM00342">
    <property type="entry name" value="HTH_ARAC"/>
    <property type="match status" value="1"/>
</dbReference>
<dbReference type="AlphaFoldDB" id="A0A6N8KUZ7"/>
<name>A0A6N8KUZ7_9SPHI</name>
<dbReference type="InterPro" id="IPR015943">
    <property type="entry name" value="WD40/YVTN_repeat-like_dom_sf"/>
</dbReference>
<dbReference type="Gene3D" id="2.60.40.10">
    <property type="entry name" value="Immunoglobulins"/>
    <property type="match status" value="1"/>
</dbReference>
<dbReference type="Pfam" id="PF07494">
    <property type="entry name" value="Reg_prop"/>
    <property type="match status" value="4"/>
</dbReference>
<feature type="modified residue" description="4-aspartylphosphate" evidence="7">
    <location>
        <position position="1034"/>
    </location>
</feature>
<evidence type="ECO:0000256" key="6">
    <source>
        <dbReference type="ARBA" id="ARBA00023163"/>
    </source>
</evidence>
<dbReference type="SUPFAM" id="SSF52172">
    <property type="entry name" value="CheY-like"/>
    <property type="match status" value="1"/>
</dbReference>
<dbReference type="RefSeq" id="WP_160367241.1">
    <property type="nucleotide sequence ID" value="NZ_WSQA01000001.1"/>
</dbReference>
<keyword evidence="8" id="KW-1133">Transmembrane helix</keyword>
<dbReference type="PRINTS" id="PR00344">
    <property type="entry name" value="BCTRLSENSOR"/>
</dbReference>
<evidence type="ECO:0000256" key="3">
    <source>
        <dbReference type="ARBA" id="ARBA00022553"/>
    </source>
</evidence>
<dbReference type="EMBL" id="WSQA01000001">
    <property type="protein sequence ID" value="MVZ60604.1"/>
    <property type="molecule type" value="Genomic_DNA"/>
</dbReference>
<dbReference type="CDD" id="cd17574">
    <property type="entry name" value="REC_OmpR"/>
    <property type="match status" value="1"/>
</dbReference>
<dbReference type="FunFam" id="1.10.287.130:FF:000045">
    <property type="entry name" value="Two-component system sensor histidine kinase/response regulator"/>
    <property type="match status" value="1"/>
</dbReference>
<dbReference type="InterPro" id="IPR005467">
    <property type="entry name" value="His_kinase_dom"/>
</dbReference>
<evidence type="ECO:0000256" key="9">
    <source>
        <dbReference type="SAM" id="SignalP"/>
    </source>
</evidence>
<dbReference type="PROSITE" id="PS01124">
    <property type="entry name" value="HTH_ARAC_FAMILY_2"/>
    <property type="match status" value="1"/>
</dbReference>
<accession>A0A6N8KUZ7</accession>
<dbReference type="InterPro" id="IPR018060">
    <property type="entry name" value="HTH_AraC"/>
</dbReference>
<evidence type="ECO:0000256" key="4">
    <source>
        <dbReference type="ARBA" id="ARBA00023015"/>
    </source>
</evidence>
<keyword evidence="6" id="KW-0804">Transcription</keyword>
<dbReference type="InterPro" id="IPR009057">
    <property type="entry name" value="Homeodomain-like_sf"/>
</dbReference>
<dbReference type="InterPro" id="IPR001789">
    <property type="entry name" value="Sig_transdc_resp-reg_receiver"/>
</dbReference>
<feature type="chain" id="PRO_5026663780" description="histidine kinase" evidence="9">
    <location>
        <begin position="26"/>
        <end position="1243"/>
    </location>
</feature>
<gene>
    <name evidence="13" type="ORF">GQF63_01080</name>
</gene>
<dbReference type="Pfam" id="PF07495">
    <property type="entry name" value="Y_Y_Y"/>
    <property type="match status" value="1"/>
</dbReference>
<feature type="transmembrane region" description="Helical" evidence="8">
    <location>
        <begin position="670"/>
        <end position="694"/>
    </location>
</feature>
<dbReference type="SUPFAM" id="SSF63829">
    <property type="entry name" value="Calcium-dependent phosphotriesterase"/>
    <property type="match status" value="2"/>
</dbReference>
<dbReference type="CDD" id="cd00082">
    <property type="entry name" value="HisKA"/>
    <property type="match status" value="1"/>
</dbReference>
<keyword evidence="14" id="KW-1185">Reference proteome</keyword>
<dbReference type="Pfam" id="PF00072">
    <property type="entry name" value="Response_reg"/>
    <property type="match status" value="1"/>
</dbReference>
<protein>
    <recommendedName>
        <fullName evidence="2">histidine kinase</fullName>
        <ecNumber evidence="2">2.7.13.3</ecNumber>
    </recommendedName>
</protein>
<keyword evidence="8" id="KW-0472">Membrane</keyword>
<reference evidence="13 14" key="1">
    <citation type="submission" date="2019-12" db="EMBL/GenBank/DDBJ databases">
        <authorList>
            <person name="Dong K."/>
        </authorList>
    </citation>
    <scope>NUCLEOTIDE SEQUENCE [LARGE SCALE GENOMIC DNA]</scope>
    <source>
        <strain evidence="13 14">JCM 31225</strain>
    </source>
</reference>
<evidence type="ECO:0000256" key="1">
    <source>
        <dbReference type="ARBA" id="ARBA00000085"/>
    </source>
</evidence>
<dbReference type="FunFam" id="2.60.40.10:FF:000791">
    <property type="entry name" value="Two-component system sensor histidine kinase/response regulator"/>
    <property type="match status" value="1"/>
</dbReference>
<feature type="domain" description="Histidine kinase" evidence="11">
    <location>
        <begin position="728"/>
        <end position="946"/>
    </location>
</feature>
<dbReference type="InterPro" id="IPR011006">
    <property type="entry name" value="CheY-like_superfamily"/>
</dbReference>
<dbReference type="SMART" id="SM00388">
    <property type="entry name" value="HisKA"/>
    <property type="match status" value="1"/>
</dbReference>
<keyword evidence="9" id="KW-0732">Signal</keyword>
<keyword evidence="5" id="KW-0238">DNA-binding</keyword>
<dbReference type="OrthoDB" id="9809670at2"/>
<dbReference type="InterPro" id="IPR003661">
    <property type="entry name" value="HisK_dim/P_dom"/>
</dbReference>
<dbReference type="Gene3D" id="2.130.10.10">
    <property type="entry name" value="YVTN repeat-like/Quinoprotein amine dehydrogenase"/>
    <property type="match status" value="2"/>
</dbReference>
<keyword evidence="8" id="KW-0812">Transmembrane</keyword>
<evidence type="ECO:0000256" key="5">
    <source>
        <dbReference type="ARBA" id="ARBA00023125"/>
    </source>
</evidence>
<feature type="domain" description="HTH araC/xylS-type" evidence="10">
    <location>
        <begin position="1133"/>
        <end position="1232"/>
    </location>
</feature>
<dbReference type="GO" id="GO:0003700">
    <property type="term" value="F:DNA-binding transcription factor activity"/>
    <property type="evidence" value="ECO:0007669"/>
    <property type="project" value="InterPro"/>
</dbReference>
<dbReference type="Proteomes" id="UP000435036">
    <property type="component" value="Unassembled WGS sequence"/>
</dbReference>
<dbReference type="PANTHER" id="PTHR43547:SF2">
    <property type="entry name" value="HYBRID SIGNAL TRANSDUCTION HISTIDINE KINASE C"/>
    <property type="match status" value="1"/>
</dbReference>
<dbReference type="GO" id="GO:0043565">
    <property type="term" value="F:sequence-specific DNA binding"/>
    <property type="evidence" value="ECO:0007669"/>
    <property type="project" value="InterPro"/>
</dbReference>
<dbReference type="InterPro" id="IPR011110">
    <property type="entry name" value="Reg_prop"/>
</dbReference>
<dbReference type="InterPro" id="IPR004358">
    <property type="entry name" value="Sig_transdc_His_kin-like_C"/>
</dbReference>
<dbReference type="Gene3D" id="1.10.10.60">
    <property type="entry name" value="Homeodomain-like"/>
    <property type="match status" value="1"/>
</dbReference>
<dbReference type="Pfam" id="PF02518">
    <property type="entry name" value="HATPase_c"/>
    <property type="match status" value="1"/>
</dbReference>
<dbReference type="SUPFAM" id="SSF47384">
    <property type="entry name" value="Homodimeric domain of signal transducing histidine kinase"/>
    <property type="match status" value="1"/>
</dbReference>
<evidence type="ECO:0000313" key="14">
    <source>
        <dbReference type="Proteomes" id="UP000435036"/>
    </source>
</evidence>